<dbReference type="InterPro" id="IPR051126">
    <property type="entry name" value="Thiosulfate_sulfurtransferase"/>
</dbReference>
<feature type="signal peptide" evidence="4">
    <location>
        <begin position="1"/>
        <end position="19"/>
    </location>
</feature>
<dbReference type="SMART" id="SM00450">
    <property type="entry name" value="RHOD"/>
    <property type="match status" value="2"/>
</dbReference>
<evidence type="ECO:0000259" key="5">
    <source>
        <dbReference type="PROSITE" id="PS50206"/>
    </source>
</evidence>
<reference evidence="6 7" key="1">
    <citation type="submission" date="2021-06" db="EMBL/GenBank/DDBJ databases">
        <title>Enterococcus alishanensis sp. nov., a novel lactic acid bacterium isolated from fresh coffee beans.</title>
        <authorList>
            <person name="Chen Y.-S."/>
        </authorList>
    </citation>
    <scope>NUCLEOTIDE SEQUENCE [LARGE SCALE GENOMIC DNA]</scope>
    <source>
        <strain evidence="6 7">ALS3</strain>
    </source>
</reference>
<feature type="domain" description="Rhodanese" evidence="5">
    <location>
        <begin position="259"/>
        <end position="320"/>
    </location>
</feature>
<comment type="catalytic activity">
    <reaction evidence="3">
        <text>thiosulfate + hydrogen cyanide = thiocyanate + sulfite + 2 H(+)</text>
        <dbReference type="Rhea" id="RHEA:16881"/>
        <dbReference type="ChEBI" id="CHEBI:15378"/>
        <dbReference type="ChEBI" id="CHEBI:17359"/>
        <dbReference type="ChEBI" id="CHEBI:18022"/>
        <dbReference type="ChEBI" id="CHEBI:18407"/>
        <dbReference type="ChEBI" id="CHEBI:33542"/>
        <dbReference type="EC" id="2.8.1.1"/>
    </reaction>
</comment>
<evidence type="ECO:0000313" key="6">
    <source>
        <dbReference type="EMBL" id="MBV7391635.1"/>
    </source>
</evidence>
<dbReference type="EMBL" id="JAHUZB010000005">
    <property type="protein sequence ID" value="MBV7391635.1"/>
    <property type="molecule type" value="Genomic_DNA"/>
</dbReference>
<sequence>MKKATVFIGCLLMVALVFGAKTEEVLAAKSDSKETHLVKSNKIKDTDFFVDAKWVNQHRDDDNTVIIEASYGEGKDFKKGHLPGSVHMDTMEIETEENNWNILPAETSRDAFLTKGVNADSTVIVYGNDINAVGRIAYVAYWLGVKNVKILDGGYDAWTAADYKTEKGNVTPKAASDFGAEVPGRDDTYIETSADLVKAKEANPELIVASTRSWKEFTGKTSGYSYIENAGEPEGAVWAKASKSSSDVAYLTNKDGTMKDPKKLFAAWEKWGITKDSDVAFYCGTGWRNTVVFFLAKQSGFENAKMWDGGWYDWDLAHQSDPSTYPVQVGDPRDADKLVIEN</sequence>
<protein>
    <recommendedName>
        <fullName evidence="1">thiosulfate sulfurtransferase</fullName>
        <ecNumber evidence="1">2.8.1.1</ecNumber>
    </recommendedName>
</protein>
<dbReference type="Proteomes" id="UP000774130">
    <property type="component" value="Unassembled WGS sequence"/>
</dbReference>
<evidence type="ECO:0000256" key="1">
    <source>
        <dbReference type="ARBA" id="ARBA00012245"/>
    </source>
</evidence>
<evidence type="ECO:0000256" key="4">
    <source>
        <dbReference type="SAM" id="SignalP"/>
    </source>
</evidence>
<keyword evidence="7" id="KW-1185">Reference proteome</keyword>
<feature type="chain" id="PRO_5047330711" description="thiosulfate sulfurtransferase" evidence="4">
    <location>
        <begin position="20"/>
        <end position="342"/>
    </location>
</feature>
<evidence type="ECO:0000256" key="2">
    <source>
        <dbReference type="ARBA" id="ARBA00022737"/>
    </source>
</evidence>
<name>A0ABS6TFL9_9ENTE</name>
<dbReference type="PANTHER" id="PTHR43855">
    <property type="entry name" value="THIOSULFATE SULFURTRANSFERASE"/>
    <property type="match status" value="1"/>
</dbReference>
<feature type="domain" description="Rhodanese" evidence="5">
    <location>
        <begin position="60"/>
        <end position="167"/>
    </location>
</feature>
<gene>
    <name evidence="6" type="ORF">KUA55_13175</name>
</gene>
<evidence type="ECO:0000313" key="7">
    <source>
        <dbReference type="Proteomes" id="UP000774130"/>
    </source>
</evidence>
<keyword evidence="2" id="KW-0677">Repeat</keyword>
<proteinExistence type="predicted"/>
<evidence type="ECO:0000256" key="3">
    <source>
        <dbReference type="ARBA" id="ARBA00047549"/>
    </source>
</evidence>
<comment type="caution">
    <text evidence="6">The sequence shown here is derived from an EMBL/GenBank/DDBJ whole genome shotgun (WGS) entry which is preliminary data.</text>
</comment>
<accession>A0ABS6TFL9</accession>
<dbReference type="PROSITE" id="PS50206">
    <property type="entry name" value="RHODANESE_3"/>
    <property type="match status" value="2"/>
</dbReference>
<dbReference type="EC" id="2.8.1.1" evidence="1"/>
<dbReference type="RefSeq" id="WP_218326844.1">
    <property type="nucleotide sequence ID" value="NZ_JAHUZB010000005.1"/>
</dbReference>
<dbReference type="PANTHER" id="PTHR43855:SF1">
    <property type="entry name" value="THIOSULFATE SULFURTRANSFERASE"/>
    <property type="match status" value="1"/>
</dbReference>
<dbReference type="InterPro" id="IPR001763">
    <property type="entry name" value="Rhodanese-like_dom"/>
</dbReference>
<keyword evidence="4" id="KW-0732">Signal</keyword>
<dbReference type="CDD" id="cd01448">
    <property type="entry name" value="TST_Repeat_1"/>
    <property type="match status" value="1"/>
</dbReference>
<dbReference type="CDD" id="cd01449">
    <property type="entry name" value="TST_Repeat_2"/>
    <property type="match status" value="1"/>
</dbReference>
<organism evidence="6 7">
    <name type="scientific">Enterococcus alishanensis</name>
    <dbReference type="NCBI Taxonomy" id="1303817"/>
    <lineage>
        <taxon>Bacteria</taxon>
        <taxon>Bacillati</taxon>
        <taxon>Bacillota</taxon>
        <taxon>Bacilli</taxon>
        <taxon>Lactobacillales</taxon>
        <taxon>Enterococcaceae</taxon>
        <taxon>Enterococcus</taxon>
    </lineage>
</organism>
<dbReference type="Pfam" id="PF00581">
    <property type="entry name" value="Rhodanese"/>
    <property type="match status" value="2"/>
</dbReference>